<dbReference type="GO" id="GO:0000776">
    <property type="term" value="C:kinetochore"/>
    <property type="evidence" value="ECO:0007669"/>
    <property type="project" value="InterPro"/>
</dbReference>
<sequence length="165" mass="18555">MDASTILEKFFESRADVDEIINPNQLRKWFPKSTSSTSLQILYEILHEDRKIILQRVSENIKSEFKIPLSIDGTSINPNNNDASTALTEKYNMSSFLEHLKDIERVSLTQHKVLDEKIDAYSRDIEKLLSLINDVGDKLDRDDGLSASSSLGAVNTLEAIIDGGK</sequence>
<dbReference type="AlphaFoldDB" id="G3B1X8"/>
<dbReference type="Pfam" id="PF09447">
    <property type="entry name" value="Cnl2_NKP2"/>
    <property type="match status" value="1"/>
</dbReference>
<dbReference type="Proteomes" id="UP000000707">
    <property type="component" value="Unassembled WGS sequence"/>
</dbReference>
<evidence type="ECO:0000313" key="1">
    <source>
        <dbReference type="EMBL" id="EGV64557.1"/>
    </source>
</evidence>
<dbReference type="OrthoDB" id="3180714at2759"/>
<reference evidence="1 2" key="1">
    <citation type="journal article" date="2011" name="Proc. Natl. Acad. Sci. U.S.A.">
        <title>Comparative genomics of xylose-fermenting fungi for enhanced biofuel production.</title>
        <authorList>
            <person name="Wohlbach D.J."/>
            <person name="Kuo A."/>
            <person name="Sato T.K."/>
            <person name="Potts K.M."/>
            <person name="Salamov A.A."/>
            <person name="LaButti K.M."/>
            <person name="Sun H."/>
            <person name="Clum A."/>
            <person name="Pangilinan J.L."/>
            <person name="Lindquist E.A."/>
            <person name="Lucas S."/>
            <person name="Lapidus A."/>
            <person name="Jin M."/>
            <person name="Gunawan C."/>
            <person name="Balan V."/>
            <person name="Dale B.E."/>
            <person name="Jeffries T.W."/>
            <person name="Zinkel R."/>
            <person name="Barry K.W."/>
            <person name="Grigoriev I.V."/>
            <person name="Gasch A.P."/>
        </authorList>
    </citation>
    <scope>NUCLEOTIDE SEQUENCE [LARGE SCALE GENOMIC DNA]</scope>
    <source>
        <strain evidence="2">ATCC 10573 / BCRC 21748 / CBS 615 / JCM 9827 / NBRC 10315 / NRRL Y-1498 / VKM Y-70</strain>
    </source>
</reference>
<dbReference type="EMBL" id="GL996515">
    <property type="protein sequence ID" value="EGV64557.1"/>
    <property type="molecule type" value="Genomic_DNA"/>
</dbReference>
<proteinExistence type="predicted"/>
<evidence type="ECO:0000313" key="2">
    <source>
        <dbReference type="Proteomes" id="UP000000707"/>
    </source>
</evidence>
<gene>
    <name evidence="1" type="ORF">CANTEDRAFT_113324</name>
</gene>
<keyword evidence="2" id="KW-1185">Reference proteome</keyword>
<name>G3B1X8_CANTC</name>
<protein>
    <submittedName>
        <fullName evidence="1">Uncharacterized protein</fullName>
    </submittedName>
</protein>
<organism evidence="2">
    <name type="scientific">Candida tenuis (strain ATCC 10573 / BCRC 21748 / CBS 615 / JCM 9827 / NBRC 10315 / NRRL Y-1498 / VKM Y-70)</name>
    <name type="common">Yeast</name>
    <name type="synonym">Yamadazyma tenuis</name>
    <dbReference type="NCBI Taxonomy" id="590646"/>
    <lineage>
        <taxon>Eukaryota</taxon>
        <taxon>Fungi</taxon>
        <taxon>Dikarya</taxon>
        <taxon>Ascomycota</taxon>
        <taxon>Saccharomycotina</taxon>
        <taxon>Pichiomycetes</taxon>
        <taxon>Debaryomycetaceae</taxon>
        <taxon>Yamadazyma</taxon>
    </lineage>
</organism>
<accession>G3B1X8</accession>
<dbReference type="HOGENOM" id="CLU_1610537_0_0_1"/>
<dbReference type="InterPro" id="IPR018565">
    <property type="entry name" value="Nkp2/Cnl2"/>
</dbReference>